<name>A0A0A8ZDR6_ARUDO</name>
<feature type="transmembrane region" description="Helical" evidence="1">
    <location>
        <begin position="20"/>
        <end position="38"/>
    </location>
</feature>
<sequence length="48" mass="5497">MIVKIHACGFQISSLSRPVYHLHIGSIHIISLIWIFNVDQTVRVNLLI</sequence>
<proteinExistence type="predicted"/>
<keyword evidence="1" id="KW-1133">Transmembrane helix</keyword>
<dbReference type="EMBL" id="GBRH01262082">
    <property type="protein sequence ID" value="JAD35813.1"/>
    <property type="molecule type" value="Transcribed_RNA"/>
</dbReference>
<accession>A0A0A8ZDR6</accession>
<dbReference type="AlphaFoldDB" id="A0A0A8ZDR6"/>
<organism evidence="2">
    <name type="scientific">Arundo donax</name>
    <name type="common">Giant reed</name>
    <name type="synonym">Donax arundinaceus</name>
    <dbReference type="NCBI Taxonomy" id="35708"/>
    <lineage>
        <taxon>Eukaryota</taxon>
        <taxon>Viridiplantae</taxon>
        <taxon>Streptophyta</taxon>
        <taxon>Embryophyta</taxon>
        <taxon>Tracheophyta</taxon>
        <taxon>Spermatophyta</taxon>
        <taxon>Magnoliopsida</taxon>
        <taxon>Liliopsida</taxon>
        <taxon>Poales</taxon>
        <taxon>Poaceae</taxon>
        <taxon>PACMAD clade</taxon>
        <taxon>Arundinoideae</taxon>
        <taxon>Arundineae</taxon>
        <taxon>Arundo</taxon>
    </lineage>
</organism>
<protein>
    <submittedName>
        <fullName evidence="2">Uncharacterized protein</fullName>
    </submittedName>
</protein>
<keyword evidence="1" id="KW-0472">Membrane</keyword>
<reference evidence="2" key="2">
    <citation type="journal article" date="2015" name="Data Brief">
        <title>Shoot transcriptome of the giant reed, Arundo donax.</title>
        <authorList>
            <person name="Barrero R.A."/>
            <person name="Guerrero F.D."/>
            <person name="Moolhuijzen P."/>
            <person name="Goolsby J.A."/>
            <person name="Tidwell J."/>
            <person name="Bellgard S.E."/>
            <person name="Bellgard M.I."/>
        </authorList>
    </citation>
    <scope>NUCLEOTIDE SEQUENCE</scope>
    <source>
        <tissue evidence="2">Shoot tissue taken approximately 20 cm above the soil surface</tissue>
    </source>
</reference>
<keyword evidence="1" id="KW-0812">Transmembrane</keyword>
<reference evidence="2" key="1">
    <citation type="submission" date="2014-09" db="EMBL/GenBank/DDBJ databases">
        <authorList>
            <person name="Magalhaes I.L.F."/>
            <person name="Oliveira U."/>
            <person name="Santos F.R."/>
            <person name="Vidigal T.H.D.A."/>
            <person name="Brescovit A.D."/>
            <person name="Santos A.J."/>
        </authorList>
    </citation>
    <scope>NUCLEOTIDE SEQUENCE</scope>
    <source>
        <tissue evidence="2">Shoot tissue taken approximately 20 cm above the soil surface</tissue>
    </source>
</reference>
<evidence type="ECO:0000313" key="2">
    <source>
        <dbReference type="EMBL" id="JAD35813.1"/>
    </source>
</evidence>
<evidence type="ECO:0000256" key="1">
    <source>
        <dbReference type="SAM" id="Phobius"/>
    </source>
</evidence>